<dbReference type="PANTHER" id="PTHR13318">
    <property type="entry name" value="PARTNER OF PAIRED, ISOFORM B-RELATED"/>
    <property type="match status" value="1"/>
</dbReference>
<dbReference type="GO" id="GO:0031146">
    <property type="term" value="P:SCF-dependent proteasomal ubiquitin-dependent protein catabolic process"/>
    <property type="evidence" value="ECO:0007669"/>
    <property type="project" value="TreeGrafter"/>
</dbReference>
<dbReference type="GO" id="GO:0005634">
    <property type="term" value="C:nucleus"/>
    <property type="evidence" value="ECO:0007669"/>
    <property type="project" value="UniProtKB-SubCell"/>
</dbReference>
<sequence length="680" mass="72552">TGFYISGGLEAASMSKVLGYGGVCEHQAGMLFPRSDYSDTFFPFGNHFESYSLQRKRCRISAPFVAGREVKLLPSIEILPDECLFEIFRRLHGNKEKSVCACVSKRWLMLLSSIRKDESYTTESVGHLEPEIGFNSNVADYSPTVGEKYGVDCSSSVEEPEVGENDCHGFLSRYLGGKKATDVRLASIAIGTAARGGLGKLYIRGSDATCGLTNLGLKATARSCPSLNVLSLSNVSSITDEGLCEIAHGCHSLEKLELCHCPGITDKALVEIASQCPSLKSVTLECCKNIGNESLKALGRHCPNLNHIVIRSCPLIGDQGITSLFLSAGRILQKAKLQSLNISDVSLAVIGKYGTGMVDLTLGDLHNVKEKGFWVMGKAQGLQMLKSLSISSCPGTSDFGLQVIAEGCPSLKLFALSNCPYVSDQGLITFSSAAGALENLRLNKCNSITLFGVFSMLVSSCARRVKALSIENCSGIKDLDFPLPIPSSSCRRSLRSLTIADCPHFGDIGLGVFGGICPGLTHLTLNDLPDITDAGILPLVRSSKIGLVKVNLSGCYNVTDDIIASIAELHGKTLEILNLDGCKSITDLSLAAIAENCSVLSELDISTSRITDIGISTLAAAKQLSMQIFSLGGCSSVTGKSLPSLVSLGRTLIGLNIRQCDGISFETIDILLDDLWRCNI</sequence>
<dbReference type="GO" id="GO:0009873">
    <property type="term" value="P:ethylene-activated signaling pathway"/>
    <property type="evidence" value="ECO:0007669"/>
    <property type="project" value="UniProtKB-KW"/>
</dbReference>
<feature type="non-terminal residue" evidence="8">
    <location>
        <position position="680"/>
    </location>
</feature>
<dbReference type="OrthoDB" id="550575at2759"/>
<keyword evidence="5" id="KW-0539">Nucleus</keyword>
<dbReference type="SMART" id="SM00367">
    <property type="entry name" value="LRR_CC"/>
    <property type="match status" value="13"/>
</dbReference>
<dbReference type="CDD" id="cd22159">
    <property type="entry name" value="F-box_AtTIR1-like"/>
    <property type="match status" value="1"/>
</dbReference>
<keyword evidence="3" id="KW-0936">Ethylene signaling pathway</keyword>
<dbReference type="Proteomes" id="UP000015453">
    <property type="component" value="Unassembled WGS sequence"/>
</dbReference>
<evidence type="ECO:0000256" key="1">
    <source>
        <dbReference type="ARBA" id="ARBA00004123"/>
    </source>
</evidence>
<protein>
    <submittedName>
        <fullName evidence="8">F-box family protein</fullName>
    </submittedName>
</protein>
<evidence type="ECO:0000256" key="2">
    <source>
        <dbReference type="ARBA" id="ARBA00004906"/>
    </source>
</evidence>
<keyword evidence="4" id="KW-0833">Ubl conjugation pathway</keyword>
<accession>S8CAF8</accession>
<feature type="non-terminal residue" evidence="8">
    <location>
        <position position="1"/>
    </location>
</feature>
<organism evidence="8 9">
    <name type="scientific">Genlisea aurea</name>
    <dbReference type="NCBI Taxonomy" id="192259"/>
    <lineage>
        <taxon>Eukaryota</taxon>
        <taxon>Viridiplantae</taxon>
        <taxon>Streptophyta</taxon>
        <taxon>Embryophyta</taxon>
        <taxon>Tracheophyta</taxon>
        <taxon>Spermatophyta</taxon>
        <taxon>Magnoliopsida</taxon>
        <taxon>eudicotyledons</taxon>
        <taxon>Gunneridae</taxon>
        <taxon>Pentapetalae</taxon>
        <taxon>asterids</taxon>
        <taxon>lamiids</taxon>
        <taxon>Lamiales</taxon>
        <taxon>Lentibulariaceae</taxon>
        <taxon>Genlisea</taxon>
    </lineage>
</organism>
<dbReference type="Pfam" id="PF25372">
    <property type="entry name" value="DUF7885"/>
    <property type="match status" value="2"/>
</dbReference>
<dbReference type="FunFam" id="3.80.10.10:FF:000451">
    <property type="entry name" value="EIN3-binding F-box protein 1"/>
    <property type="match status" value="1"/>
</dbReference>
<dbReference type="InterPro" id="IPR057207">
    <property type="entry name" value="FBXL15_LRR"/>
</dbReference>
<keyword evidence="9" id="KW-1185">Reference proteome</keyword>
<comment type="caution">
    <text evidence="8">The sequence shown here is derived from an EMBL/GenBank/DDBJ whole genome shotgun (WGS) entry which is preliminary data.</text>
</comment>
<evidence type="ECO:0000256" key="5">
    <source>
        <dbReference type="ARBA" id="ARBA00023242"/>
    </source>
</evidence>
<dbReference type="Pfam" id="PF00646">
    <property type="entry name" value="F-box"/>
    <property type="match status" value="1"/>
</dbReference>
<dbReference type="EMBL" id="AUSU01005184">
    <property type="protein sequence ID" value="EPS63879.1"/>
    <property type="molecule type" value="Genomic_DNA"/>
</dbReference>
<dbReference type="GO" id="GO:0019005">
    <property type="term" value="C:SCF ubiquitin ligase complex"/>
    <property type="evidence" value="ECO:0007669"/>
    <property type="project" value="TreeGrafter"/>
</dbReference>
<evidence type="ECO:0000313" key="8">
    <source>
        <dbReference type="EMBL" id="EPS63879.1"/>
    </source>
</evidence>
<dbReference type="InterPro" id="IPR001810">
    <property type="entry name" value="F-box_dom"/>
</dbReference>
<dbReference type="AlphaFoldDB" id="S8CAF8"/>
<dbReference type="SUPFAM" id="SSF52047">
    <property type="entry name" value="RNI-like"/>
    <property type="match status" value="2"/>
</dbReference>
<evidence type="ECO:0000259" key="6">
    <source>
        <dbReference type="Pfam" id="PF00646"/>
    </source>
</evidence>
<dbReference type="InterPro" id="IPR036047">
    <property type="entry name" value="F-box-like_dom_sf"/>
</dbReference>
<feature type="domain" description="F-box/LRR-repeat protein 15-like leucin rich repeat" evidence="7">
    <location>
        <begin position="213"/>
        <end position="433"/>
    </location>
</feature>
<dbReference type="InterPro" id="IPR032675">
    <property type="entry name" value="LRR_dom_sf"/>
</dbReference>
<comment type="subcellular location">
    <subcellularLocation>
        <location evidence="1">Nucleus</location>
    </subcellularLocation>
</comment>
<evidence type="ECO:0000256" key="4">
    <source>
        <dbReference type="ARBA" id="ARBA00022786"/>
    </source>
</evidence>
<dbReference type="FunFam" id="3.80.10.10:FF:000473">
    <property type="entry name" value="EIN3-binding F-box protein 1"/>
    <property type="match status" value="1"/>
</dbReference>
<name>S8CAF8_9LAMI</name>
<evidence type="ECO:0000313" key="9">
    <source>
        <dbReference type="Proteomes" id="UP000015453"/>
    </source>
</evidence>
<dbReference type="Gene3D" id="3.80.10.10">
    <property type="entry name" value="Ribonuclease Inhibitor"/>
    <property type="match status" value="4"/>
</dbReference>
<dbReference type="InterPro" id="IPR006553">
    <property type="entry name" value="Leu-rich_rpt_Cys-con_subtyp"/>
</dbReference>
<dbReference type="SUPFAM" id="SSF81383">
    <property type="entry name" value="F-box domain"/>
    <property type="match status" value="1"/>
</dbReference>
<gene>
    <name evidence="8" type="ORF">M569_10903</name>
</gene>
<reference evidence="8 9" key="1">
    <citation type="journal article" date="2013" name="BMC Genomics">
        <title>The miniature genome of a carnivorous plant Genlisea aurea contains a low number of genes and short non-coding sequences.</title>
        <authorList>
            <person name="Leushkin E.V."/>
            <person name="Sutormin R.A."/>
            <person name="Nabieva E.R."/>
            <person name="Penin A.A."/>
            <person name="Kondrashov A.S."/>
            <person name="Logacheva M.D."/>
        </authorList>
    </citation>
    <scope>NUCLEOTIDE SEQUENCE [LARGE SCALE GENOMIC DNA]</scope>
</reference>
<feature type="domain" description="F-box/LRR-repeat protein 15-like leucin rich repeat" evidence="7">
    <location>
        <begin position="546"/>
        <end position="669"/>
    </location>
</feature>
<proteinExistence type="predicted"/>
<dbReference type="FunFam" id="3.80.10.10:FF:000595">
    <property type="entry name" value="EIN3-binding F-box protein 1"/>
    <property type="match status" value="1"/>
</dbReference>
<comment type="pathway">
    <text evidence="2">Protein modification; protein ubiquitination.</text>
</comment>
<feature type="domain" description="F-box" evidence="6">
    <location>
        <begin position="77"/>
        <end position="115"/>
    </location>
</feature>
<evidence type="ECO:0000259" key="7">
    <source>
        <dbReference type="Pfam" id="PF25372"/>
    </source>
</evidence>
<evidence type="ECO:0000256" key="3">
    <source>
        <dbReference type="ARBA" id="ARBA00022745"/>
    </source>
</evidence>
<dbReference type="GO" id="GO:0010105">
    <property type="term" value="P:negative regulation of ethylene-activated signaling pathway"/>
    <property type="evidence" value="ECO:0007669"/>
    <property type="project" value="UniProtKB-ARBA"/>
</dbReference>